<sequence length="105" mass="11479">MTDPACLLTHPWPPEPWSERPNPSADSAGGFPASFYGFHLILRAVLTPSCIIRSESWITPRRATCTGILGIIACYLRSLSPPASERRLVGMSGSRRHQPEDASGF</sequence>
<name>A0A317XBP9_9EURO</name>
<gene>
    <name evidence="2" type="ORF">BO94DRAFT_315980</name>
</gene>
<feature type="region of interest" description="Disordered" evidence="1">
    <location>
        <begin position="1"/>
        <end position="25"/>
    </location>
</feature>
<organism evidence="2 3">
    <name type="scientific">Aspergillus sclerotioniger CBS 115572</name>
    <dbReference type="NCBI Taxonomy" id="1450535"/>
    <lineage>
        <taxon>Eukaryota</taxon>
        <taxon>Fungi</taxon>
        <taxon>Dikarya</taxon>
        <taxon>Ascomycota</taxon>
        <taxon>Pezizomycotina</taxon>
        <taxon>Eurotiomycetes</taxon>
        <taxon>Eurotiomycetidae</taxon>
        <taxon>Eurotiales</taxon>
        <taxon>Aspergillaceae</taxon>
        <taxon>Aspergillus</taxon>
        <taxon>Aspergillus subgen. Circumdati</taxon>
    </lineage>
</organism>
<dbReference type="AlphaFoldDB" id="A0A317XBP9"/>
<accession>A0A317XBP9</accession>
<dbReference type="GeneID" id="37109004"/>
<comment type="caution">
    <text evidence="2">The sequence shown here is derived from an EMBL/GenBank/DDBJ whole genome shotgun (WGS) entry which is preliminary data.</text>
</comment>
<dbReference type="RefSeq" id="XP_025470741.1">
    <property type="nucleotide sequence ID" value="XM_025606861.1"/>
</dbReference>
<dbReference type="OrthoDB" id="10597270at2759"/>
<evidence type="ECO:0000313" key="3">
    <source>
        <dbReference type="Proteomes" id="UP000246702"/>
    </source>
</evidence>
<evidence type="ECO:0000313" key="2">
    <source>
        <dbReference type="EMBL" id="PWY93980.1"/>
    </source>
</evidence>
<keyword evidence="3" id="KW-1185">Reference proteome</keyword>
<protein>
    <submittedName>
        <fullName evidence="2">Uncharacterized protein</fullName>
    </submittedName>
</protein>
<reference evidence="2 3" key="1">
    <citation type="submission" date="2016-12" db="EMBL/GenBank/DDBJ databases">
        <title>The genomes of Aspergillus section Nigri reveals drivers in fungal speciation.</title>
        <authorList>
            <consortium name="DOE Joint Genome Institute"/>
            <person name="Vesth T.C."/>
            <person name="Nybo J."/>
            <person name="Theobald S."/>
            <person name="Brandl J."/>
            <person name="Frisvad J.C."/>
            <person name="Nielsen K.F."/>
            <person name="Lyhne E.K."/>
            <person name="Kogle M.E."/>
            <person name="Kuo A."/>
            <person name="Riley R."/>
            <person name="Clum A."/>
            <person name="Nolan M."/>
            <person name="Lipzen A."/>
            <person name="Salamov A."/>
            <person name="Henrissat B."/>
            <person name="Wiebenga A."/>
            <person name="De Vries R.P."/>
            <person name="Grigoriev I.V."/>
            <person name="Mortensen U.H."/>
            <person name="Andersen M.R."/>
            <person name="Baker S.E."/>
        </authorList>
    </citation>
    <scope>NUCLEOTIDE SEQUENCE [LARGE SCALE GENOMIC DNA]</scope>
    <source>
        <strain evidence="2 3">CBS 115572</strain>
    </source>
</reference>
<dbReference type="Proteomes" id="UP000246702">
    <property type="component" value="Unassembled WGS sequence"/>
</dbReference>
<evidence type="ECO:0000256" key="1">
    <source>
        <dbReference type="SAM" id="MobiDB-lite"/>
    </source>
</evidence>
<dbReference type="EMBL" id="MSFK01000005">
    <property type="protein sequence ID" value="PWY93980.1"/>
    <property type="molecule type" value="Genomic_DNA"/>
</dbReference>
<proteinExistence type="predicted"/>